<reference evidence="8 9" key="1">
    <citation type="submission" date="2020-08" db="EMBL/GenBank/DDBJ databases">
        <title>Genomic Encyclopedia of Type Strains, Phase IV (KMG-IV): sequencing the most valuable type-strain genomes for metagenomic binning, comparative biology and taxonomic classification.</title>
        <authorList>
            <person name="Goeker M."/>
        </authorList>
    </citation>
    <scope>NUCLEOTIDE SEQUENCE [LARGE SCALE GENOMIC DNA]</scope>
    <source>
        <strain evidence="8 9">DSM 27026</strain>
    </source>
</reference>
<dbReference type="Pfam" id="PF01177">
    <property type="entry name" value="Asp_Glu_race"/>
    <property type="match status" value="1"/>
</dbReference>
<feature type="active site" description="Proton donor/acceptor" evidence="7">
    <location>
        <position position="182"/>
    </location>
</feature>
<feature type="binding site" evidence="7">
    <location>
        <begin position="7"/>
        <end position="8"/>
    </location>
    <ligand>
        <name>substrate</name>
    </ligand>
</feature>
<feature type="active site" description="Proton donor/acceptor" evidence="7">
    <location>
        <position position="71"/>
    </location>
</feature>
<comment type="function">
    <text evidence="7">Provides the (R)-glutamate required for cell wall biosynthesis.</text>
</comment>
<dbReference type="RefSeq" id="WP_183266899.1">
    <property type="nucleotide sequence ID" value="NZ_JACHFJ010000010.1"/>
</dbReference>
<sequence length="255" mass="26664">MAFLVFDSGIGGLGVARELRRLEPAQGLIYLADNGFFPYGEKPDEVLLPHIVEVIGKAIAAFSPQAVVVACNTASTIALPALRAAYSLPIIGCVPPVKPAAAASTSKTIGVLATAATVRRPYLSGLIEAFAPGCNVLSLGTPALAELAERKFRGEAVDVEAAIAPLFRQEGGQHIDAIALGCTHYTFLQPEFLTLRPDISWFDPALPVARHTLRVTGDLTPGKNQNAGTAFFTGEVLSPALLAPFGFTGAGTFPP</sequence>
<comment type="pathway">
    <text evidence="7">Cell wall biogenesis; peptidoglycan biosynthesis.</text>
</comment>
<protein>
    <recommendedName>
        <fullName evidence="2 7">Glutamate racemase</fullName>
        <ecNumber evidence="2 7">5.1.1.3</ecNumber>
    </recommendedName>
</protein>
<dbReference type="GO" id="GO:0008360">
    <property type="term" value="P:regulation of cell shape"/>
    <property type="evidence" value="ECO:0007669"/>
    <property type="project" value="UniProtKB-KW"/>
</dbReference>
<feature type="binding site" evidence="7">
    <location>
        <begin position="39"/>
        <end position="40"/>
    </location>
    <ligand>
        <name>substrate</name>
    </ligand>
</feature>
<dbReference type="NCBIfam" id="TIGR00067">
    <property type="entry name" value="glut_race"/>
    <property type="match status" value="1"/>
</dbReference>
<dbReference type="EMBL" id="JACHFJ010000010">
    <property type="protein sequence ID" value="MBB5373883.1"/>
    <property type="molecule type" value="Genomic_DNA"/>
</dbReference>
<evidence type="ECO:0000313" key="9">
    <source>
        <dbReference type="Proteomes" id="UP000553706"/>
    </source>
</evidence>
<evidence type="ECO:0000313" key="8">
    <source>
        <dbReference type="EMBL" id="MBB5373883.1"/>
    </source>
</evidence>
<keyword evidence="6 7" id="KW-0961">Cell wall biogenesis/degradation</keyword>
<keyword evidence="5 7" id="KW-0413">Isomerase</keyword>
<dbReference type="GO" id="GO:0071555">
    <property type="term" value="P:cell wall organization"/>
    <property type="evidence" value="ECO:0007669"/>
    <property type="project" value="UniProtKB-KW"/>
</dbReference>
<evidence type="ECO:0000256" key="5">
    <source>
        <dbReference type="ARBA" id="ARBA00023235"/>
    </source>
</evidence>
<accession>A0A840VDE6</accession>
<comment type="caution">
    <text evidence="8">The sequence shown here is derived from an EMBL/GenBank/DDBJ whole genome shotgun (WGS) entry which is preliminary data.</text>
</comment>
<keyword evidence="9" id="KW-1185">Reference proteome</keyword>
<dbReference type="GO" id="GO:0009252">
    <property type="term" value="P:peptidoglycan biosynthetic process"/>
    <property type="evidence" value="ECO:0007669"/>
    <property type="project" value="UniProtKB-UniRule"/>
</dbReference>
<evidence type="ECO:0000256" key="2">
    <source>
        <dbReference type="ARBA" id="ARBA00013090"/>
    </source>
</evidence>
<dbReference type="HAMAP" id="MF_00258">
    <property type="entry name" value="Glu_racemase"/>
    <property type="match status" value="1"/>
</dbReference>
<gene>
    <name evidence="7" type="primary">murI</name>
    <name evidence="8" type="ORF">HNP71_002150</name>
</gene>
<dbReference type="InterPro" id="IPR015942">
    <property type="entry name" value="Asp/Glu/hydantoin_racemase"/>
</dbReference>
<dbReference type="Gene3D" id="3.40.50.1860">
    <property type="match status" value="2"/>
</dbReference>
<dbReference type="SUPFAM" id="SSF53681">
    <property type="entry name" value="Aspartate/glutamate racemase"/>
    <property type="match status" value="2"/>
</dbReference>
<dbReference type="GO" id="GO:0008881">
    <property type="term" value="F:glutamate racemase activity"/>
    <property type="evidence" value="ECO:0007669"/>
    <property type="project" value="UniProtKB-UniRule"/>
</dbReference>
<dbReference type="EC" id="5.1.1.3" evidence="2 7"/>
<evidence type="ECO:0000256" key="4">
    <source>
        <dbReference type="ARBA" id="ARBA00022984"/>
    </source>
</evidence>
<dbReference type="InterPro" id="IPR001920">
    <property type="entry name" value="Asp/Glu_race"/>
</dbReference>
<evidence type="ECO:0000256" key="3">
    <source>
        <dbReference type="ARBA" id="ARBA00022960"/>
    </source>
</evidence>
<feature type="binding site" evidence="7">
    <location>
        <begin position="72"/>
        <end position="73"/>
    </location>
    <ligand>
        <name>substrate</name>
    </ligand>
</feature>
<evidence type="ECO:0000256" key="7">
    <source>
        <dbReference type="HAMAP-Rule" id="MF_00258"/>
    </source>
</evidence>
<dbReference type="UniPathway" id="UPA00219"/>
<feature type="binding site" evidence="7">
    <location>
        <begin position="183"/>
        <end position="184"/>
    </location>
    <ligand>
        <name>substrate</name>
    </ligand>
</feature>
<proteinExistence type="inferred from homology"/>
<keyword evidence="4 7" id="KW-0573">Peptidoglycan synthesis</keyword>
<dbReference type="Proteomes" id="UP000553706">
    <property type="component" value="Unassembled WGS sequence"/>
</dbReference>
<comment type="similarity">
    <text evidence="7">Belongs to the aspartate/glutamate racemases family.</text>
</comment>
<dbReference type="PANTHER" id="PTHR21198">
    <property type="entry name" value="GLUTAMATE RACEMASE"/>
    <property type="match status" value="1"/>
</dbReference>
<dbReference type="InterPro" id="IPR004391">
    <property type="entry name" value="Glu_race"/>
</dbReference>
<dbReference type="PROSITE" id="PS00923">
    <property type="entry name" value="ASP_GLU_RACEMASE_1"/>
    <property type="match status" value="1"/>
</dbReference>
<evidence type="ECO:0000256" key="1">
    <source>
        <dbReference type="ARBA" id="ARBA00001602"/>
    </source>
</evidence>
<evidence type="ECO:0000256" key="6">
    <source>
        <dbReference type="ARBA" id="ARBA00023316"/>
    </source>
</evidence>
<name>A0A840VDE6_9PROT</name>
<dbReference type="InterPro" id="IPR018187">
    <property type="entry name" value="Asp/Glu_racemase_AS_1"/>
</dbReference>
<dbReference type="PANTHER" id="PTHR21198:SF2">
    <property type="entry name" value="GLUTAMATE RACEMASE"/>
    <property type="match status" value="1"/>
</dbReference>
<dbReference type="AlphaFoldDB" id="A0A840VDE6"/>
<organism evidence="8 9">
    <name type="scientific">Acidocella aromatica</name>
    <dbReference type="NCBI Taxonomy" id="1303579"/>
    <lineage>
        <taxon>Bacteria</taxon>
        <taxon>Pseudomonadati</taxon>
        <taxon>Pseudomonadota</taxon>
        <taxon>Alphaproteobacteria</taxon>
        <taxon>Acetobacterales</taxon>
        <taxon>Acidocellaceae</taxon>
        <taxon>Acidocella</taxon>
    </lineage>
</organism>
<keyword evidence="3 7" id="KW-0133">Cell shape</keyword>
<comment type="catalytic activity">
    <reaction evidence="1 7">
        <text>L-glutamate = D-glutamate</text>
        <dbReference type="Rhea" id="RHEA:12813"/>
        <dbReference type="ChEBI" id="CHEBI:29985"/>
        <dbReference type="ChEBI" id="CHEBI:29986"/>
        <dbReference type="EC" id="5.1.1.3"/>
    </reaction>
</comment>